<evidence type="ECO:0000256" key="1">
    <source>
        <dbReference type="SAM" id="Phobius"/>
    </source>
</evidence>
<feature type="transmembrane region" description="Helical" evidence="1">
    <location>
        <begin position="44"/>
        <end position="63"/>
    </location>
</feature>
<protein>
    <submittedName>
        <fullName evidence="2">MIP22714p</fullName>
    </submittedName>
</protein>
<accession>D6W4Q4</accession>
<organism evidence="2">
    <name type="scientific">Drosophila melanogaster</name>
    <name type="common">Fruit fly</name>
    <dbReference type="NCBI Taxonomy" id="7227"/>
    <lineage>
        <taxon>Eukaryota</taxon>
        <taxon>Metazoa</taxon>
        <taxon>Ecdysozoa</taxon>
        <taxon>Arthropoda</taxon>
        <taxon>Hexapoda</taxon>
        <taxon>Insecta</taxon>
        <taxon>Pterygota</taxon>
        <taxon>Neoptera</taxon>
        <taxon>Endopterygota</taxon>
        <taxon>Diptera</taxon>
        <taxon>Brachycera</taxon>
        <taxon>Muscomorpha</taxon>
        <taxon>Ephydroidea</taxon>
        <taxon>Drosophilidae</taxon>
        <taxon>Drosophila</taxon>
        <taxon>Sophophora</taxon>
    </lineage>
</organism>
<keyword evidence="1" id="KW-1133">Transmembrane helix</keyword>
<evidence type="ECO:0000313" key="2">
    <source>
        <dbReference type="EMBL" id="ADI32792.1"/>
    </source>
</evidence>
<name>D6W4Q4_DROME</name>
<dbReference type="EMBL" id="BT124954">
    <property type="protein sequence ID" value="ADI32792.1"/>
    <property type="molecule type" value="mRNA"/>
</dbReference>
<reference evidence="2" key="1">
    <citation type="submission" date="2010-06" db="EMBL/GenBank/DDBJ databases">
        <authorList>
            <person name="Carlson J."/>
            <person name="Booth B."/>
            <person name="Frise E."/>
            <person name="Sandler J."/>
            <person name="Wan K."/>
            <person name="Yu C."/>
            <person name="Celniker S."/>
        </authorList>
    </citation>
    <scope>NUCLEOTIDE SEQUENCE</scope>
</reference>
<keyword evidence="1" id="KW-0812">Transmembrane</keyword>
<dbReference type="AlphaFoldDB" id="D6W4Q4"/>
<proteinExistence type="evidence at transcript level"/>
<keyword evidence="1" id="KW-0472">Membrane</keyword>
<sequence>MQVQKNYASLLIRSAGLWACLRHISCSRRHHNANYERHKNGTRIIIIIIMIGLVQTNGQRLIFCQQCVPESQY</sequence>